<evidence type="ECO:0000313" key="13">
    <source>
        <dbReference type="EMBL" id="CAI9117508.1"/>
    </source>
</evidence>
<comment type="subcellular location">
    <subcellularLocation>
        <location evidence="1">Membrane</location>
        <topology evidence="1">Multi-pass membrane protein</topology>
    </subcellularLocation>
</comment>
<feature type="transmembrane region" description="Helical" evidence="11">
    <location>
        <begin position="642"/>
        <end position="665"/>
    </location>
</feature>
<evidence type="ECO:0000256" key="10">
    <source>
        <dbReference type="SAM" id="MobiDB-lite"/>
    </source>
</evidence>
<sequence>MEVLRKSFKYSSNSDTSANQSHNLSPEDERLGLLLSHTHQENLNFSGAGKPKPNNMSSSSGVSSTPADVVIDINPTKVEKETQLSTPPREDQNQSQAQLSNNEIGLKTSLWRDSSYDFSNDEAMQAIANNGKDFDFGTESPQLSRITEDSFNKASFNENYVSPENVRHRSNANAGPEEVLVCSGNSSFQRKSSLLRTKTKSRLEDPPEQDQRSGRIGMKSGVLGKSSEIDEDDPFLGDDIPEEYKKMNYFSPLTLIQTVSLIVILAGLVCSLAIPKLKKIKTFDLELWRWDLLVLVLICGRLVSGWGIRVVVFFIERNFLLRKRVLYFVYGLRKAVQNCVWLALVLIAWQFIFDKKVERLTRGSILPYVTKILVCLLVGTLIWLVKTLLVKVLASSFHVSSFFDRIQESLFNQYVIKTLSGPPLVEIQMEQEEEETVIAEVQNLQKAGAELPADLKAKVMKSGRITSPRKSPKSPKSPTFSTFSGMLKTKKEEEKSILIDHLHRLNQHNISAWNMKRLMKIVRKGALTTLDERLQDSAAGADESAVEITSENQAKIAAKKIFCNVAMRGSKFIYQADLMRFMREDEAAKTMRLFEGANEGKGISKAALKNWVVNAFRERRALALSLNDTKTAVNKLHQMSNVLVGILIAVVWLLILKLASTHLLIFTSSQLLLVAFMFGNTVKTTFEAIIFLFVMHPFDVGDRVEVEGVQMVVEEMNILTTVFLRYDNQKIIYPNSVLSTKPISNYYRSPDMGDSIDFCIHISTPLEKIALMKERITRCVENKSDHWHPAPMIVMRDVEDMNRLKWSLWLTHTMNHQDMGERWARRASLAEELIKVFKDLDIEYRMLPLDVNVRNMPPSDSTRVPSNWSGFSG</sequence>
<dbReference type="Pfam" id="PF00924">
    <property type="entry name" value="MS_channel_2nd"/>
    <property type="match status" value="1"/>
</dbReference>
<dbReference type="InterPro" id="IPR010920">
    <property type="entry name" value="LSM_dom_sf"/>
</dbReference>
<evidence type="ECO:0000256" key="1">
    <source>
        <dbReference type="ARBA" id="ARBA00004141"/>
    </source>
</evidence>
<evidence type="ECO:0000313" key="14">
    <source>
        <dbReference type="Proteomes" id="UP001161247"/>
    </source>
</evidence>
<feature type="transmembrane region" description="Helical" evidence="11">
    <location>
        <begin position="671"/>
        <end position="694"/>
    </location>
</feature>
<dbReference type="GO" id="GO:0050982">
    <property type="term" value="P:detection of mechanical stimulus"/>
    <property type="evidence" value="ECO:0007669"/>
    <property type="project" value="UniProtKB-ARBA"/>
</dbReference>
<evidence type="ECO:0000256" key="2">
    <source>
        <dbReference type="ARBA" id="ARBA00008017"/>
    </source>
</evidence>
<keyword evidence="14" id="KW-1185">Reference proteome</keyword>
<dbReference type="InterPro" id="IPR016688">
    <property type="entry name" value="MscS-like_plants/fungi"/>
</dbReference>
<evidence type="ECO:0000256" key="8">
    <source>
        <dbReference type="ARBA" id="ARBA00023303"/>
    </source>
</evidence>
<reference evidence="13" key="1">
    <citation type="submission" date="2023-03" db="EMBL/GenBank/DDBJ databases">
        <authorList>
            <person name="Julca I."/>
        </authorList>
    </citation>
    <scope>NUCLEOTIDE SEQUENCE</scope>
</reference>
<evidence type="ECO:0000256" key="7">
    <source>
        <dbReference type="ARBA" id="ARBA00023136"/>
    </source>
</evidence>
<feature type="compositionally biased region" description="Basic and acidic residues" evidence="10">
    <location>
        <begin position="201"/>
        <end position="213"/>
    </location>
</feature>
<keyword evidence="4 11" id="KW-0812">Transmembrane</keyword>
<feature type="region of interest" description="Disordered" evidence="10">
    <location>
        <begin position="80"/>
        <end position="106"/>
    </location>
</feature>
<evidence type="ECO:0000256" key="5">
    <source>
        <dbReference type="ARBA" id="ARBA00022989"/>
    </source>
</evidence>
<dbReference type="AlphaFoldDB" id="A0AAV1ECS4"/>
<feature type="domain" description="Mechanosensitive ion channel MscS" evidence="12">
    <location>
        <begin position="690"/>
        <end position="747"/>
    </location>
</feature>
<feature type="region of interest" description="Disordered" evidence="10">
    <location>
        <begin position="462"/>
        <end position="483"/>
    </location>
</feature>
<evidence type="ECO:0000256" key="6">
    <source>
        <dbReference type="ARBA" id="ARBA00023065"/>
    </source>
</evidence>
<keyword evidence="7 9" id="KW-0472">Membrane</keyword>
<dbReference type="FunFam" id="2.30.30.60:FF:000003">
    <property type="entry name" value="Predicted mechanosensitive ion channel"/>
    <property type="match status" value="1"/>
</dbReference>
<keyword evidence="6" id="KW-0406">Ion transport</keyword>
<feature type="region of interest" description="Disordered" evidence="10">
    <location>
        <begin position="195"/>
        <end position="220"/>
    </location>
</feature>
<feature type="transmembrane region" description="Helical" evidence="11">
    <location>
        <begin position="365"/>
        <end position="385"/>
    </location>
</feature>
<comment type="similarity">
    <text evidence="2 9">Belongs to the MscS (TC 1.A.23) family.</text>
</comment>
<dbReference type="PIRSF" id="PIRSF017209">
    <property type="entry name" value="Memb_At2g17000_prd"/>
    <property type="match status" value="1"/>
</dbReference>
<evidence type="ECO:0000256" key="3">
    <source>
        <dbReference type="ARBA" id="ARBA00022448"/>
    </source>
</evidence>
<feature type="region of interest" description="Disordered" evidence="10">
    <location>
        <begin position="1"/>
        <end position="68"/>
    </location>
</feature>
<feature type="transmembrane region" description="Helical" evidence="11">
    <location>
        <begin position="294"/>
        <end position="315"/>
    </location>
</feature>
<feature type="compositionally biased region" description="Low complexity" evidence="10">
    <location>
        <begin position="466"/>
        <end position="483"/>
    </location>
</feature>
<feature type="compositionally biased region" description="Basic and acidic residues" evidence="10">
    <location>
        <begin position="80"/>
        <end position="92"/>
    </location>
</feature>
<dbReference type="GO" id="GO:0006820">
    <property type="term" value="P:monoatomic anion transport"/>
    <property type="evidence" value="ECO:0007669"/>
    <property type="project" value="TreeGrafter"/>
</dbReference>
<dbReference type="PANTHER" id="PTHR31618">
    <property type="entry name" value="MECHANOSENSITIVE ION CHANNEL PROTEIN 5"/>
    <property type="match status" value="1"/>
</dbReference>
<evidence type="ECO:0000256" key="4">
    <source>
        <dbReference type="ARBA" id="ARBA00022692"/>
    </source>
</evidence>
<name>A0AAV1ECS4_OLDCO</name>
<dbReference type="Gene3D" id="2.30.30.60">
    <property type="match status" value="1"/>
</dbReference>
<dbReference type="SUPFAM" id="SSF50182">
    <property type="entry name" value="Sm-like ribonucleoproteins"/>
    <property type="match status" value="1"/>
</dbReference>
<organism evidence="13 14">
    <name type="scientific">Oldenlandia corymbosa var. corymbosa</name>
    <dbReference type="NCBI Taxonomy" id="529605"/>
    <lineage>
        <taxon>Eukaryota</taxon>
        <taxon>Viridiplantae</taxon>
        <taxon>Streptophyta</taxon>
        <taxon>Embryophyta</taxon>
        <taxon>Tracheophyta</taxon>
        <taxon>Spermatophyta</taxon>
        <taxon>Magnoliopsida</taxon>
        <taxon>eudicotyledons</taxon>
        <taxon>Gunneridae</taxon>
        <taxon>Pentapetalae</taxon>
        <taxon>asterids</taxon>
        <taxon>lamiids</taxon>
        <taxon>Gentianales</taxon>
        <taxon>Rubiaceae</taxon>
        <taxon>Rubioideae</taxon>
        <taxon>Spermacoceae</taxon>
        <taxon>Hedyotis-Oldenlandia complex</taxon>
        <taxon>Oldenlandia</taxon>
    </lineage>
</organism>
<dbReference type="InterPro" id="IPR006685">
    <property type="entry name" value="MscS_channel_2nd"/>
</dbReference>
<feature type="compositionally biased region" description="Polar residues" evidence="10">
    <location>
        <begin position="93"/>
        <end position="103"/>
    </location>
</feature>
<keyword evidence="3" id="KW-0813">Transport</keyword>
<dbReference type="PANTHER" id="PTHR31618:SF1">
    <property type="entry name" value="EF-HAND DOMAIN-CONTAINING PROTEIN"/>
    <property type="match status" value="1"/>
</dbReference>
<feature type="transmembrane region" description="Helical" evidence="11">
    <location>
        <begin position="253"/>
        <end position="274"/>
    </location>
</feature>
<accession>A0AAV1ECS4</accession>
<dbReference type="EMBL" id="OX459126">
    <property type="protein sequence ID" value="CAI9117508.1"/>
    <property type="molecule type" value="Genomic_DNA"/>
</dbReference>
<feature type="compositionally biased region" description="Polar residues" evidence="10">
    <location>
        <begin position="9"/>
        <end position="24"/>
    </location>
</feature>
<evidence type="ECO:0000256" key="9">
    <source>
        <dbReference type="PIRNR" id="PIRNR017209"/>
    </source>
</evidence>
<keyword evidence="8" id="KW-0407">Ion channel</keyword>
<protein>
    <recommendedName>
        <fullName evidence="9">Mechanosensitive ion channel protein</fullName>
    </recommendedName>
</protein>
<keyword evidence="5 11" id="KW-1133">Transmembrane helix</keyword>
<dbReference type="GO" id="GO:0005886">
    <property type="term" value="C:plasma membrane"/>
    <property type="evidence" value="ECO:0007669"/>
    <property type="project" value="UniProtKB-UniRule"/>
</dbReference>
<dbReference type="InterPro" id="IPR023408">
    <property type="entry name" value="MscS_beta-dom_sf"/>
</dbReference>
<gene>
    <name evidence="13" type="ORF">OLC1_LOCUS23559</name>
</gene>
<evidence type="ECO:0000256" key="11">
    <source>
        <dbReference type="SAM" id="Phobius"/>
    </source>
</evidence>
<feature type="transmembrane region" description="Helical" evidence="11">
    <location>
        <begin position="335"/>
        <end position="353"/>
    </location>
</feature>
<dbReference type="GO" id="GO:0008381">
    <property type="term" value="F:mechanosensitive monoatomic ion channel activity"/>
    <property type="evidence" value="ECO:0007669"/>
    <property type="project" value="TreeGrafter"/>
</dbReference>
<evidence type="ECO:0000259" key="12">
    <source>
        <dbReference type="Pfam" id="PF00924"/>
    </source>
</evidence>
<dbReference type="Proteomes" id="UP001161247">
    <property type="component" value="Chromosome 9"/>
</dbReference>
<proteinExistence type="inferred from homology"/>